<organism evidence="2 3">
    <name type="scientific">Acipenser ruthenus</name>
    <name type="common">Sterlet sturgeon</name>
    <dbReference type="NCBI Taxonomy" id="7906"/>
    <lineage>
        <taxon>Eukaryota</taxon>
        <taxon>Metazoa</taxon>
        <taxon>Chordata</taxon>
        <taxon>Craniata</taxon>
        <taxon>Vertebrata</taxon>
        <taxon>Euteleostomi</taxon>
        <taxon>Actinopterygii</taxon>
        <taxon>Chondrostei</taxon>
        <taxon>Acipenseriformes</taxon>
        <taxon>Acipenseridae</taxon>
        <taxon>Acipenser</taxon>
    </lineage>
</organism>
<keyword evidence="3" id="KW-1185">Reference proteome</keyword>
<sequence>MSPGEAENSGKNPKEAMDKSKTEEDNSPADTSEDKSGTDHLEIEKASHLDNGQLKGTPVEGEKPVRKSKHSDLKKHEKPNKGEKSKYSTDTKERGIGEMHLKDSSTKERQSDQKKDHVSETHKKEQKSKQEEASRENSSDAPEGSGVTKKESSKTKETGVHLERKK</sequence>
<feature type="region of interest" description="Disordered" evidence="1">
    <location>
        <begin position="1"/>
        <end position="166"/>
    </location>
</feature>
<dbReference type="Proteomes" id="UP000289886">
    <property type="component" value="Unassembled WGS sequence"/>
</dbReference>
<comment type="caution">
    <text evidence="2">The sequence shown here is derived from an EMBL/GenBank/DDBJ whole genome shotgun (WGS) entry which is preliminary data.</text>
</comment>
<dbReference type="AlphaFoldDB" id="A0A444TYG6"/>
<evidence type="ECO:0000313" key="3">
    <source>
        <dbReference type="Proteomes" id="UP000289886"/>
    </source>
</evidence>
<protein>
    <submittedName>
        <fullName evidence="2">Uncharacterized protein</fullName>
    </submittedName>
</protein>
<accession>A0A444TYG6</accession>
<reference evidence="2 3" key="1">
    <citation type="submission" date="2019-01" db="EMBL/GenBank/DDBJ databases">
        <title>Draft Genome and Complete Hox-Cluster Characterization of the Sterlet Sturgeon (Acipenser ruthenus).</title>
        <authorList>
            <person name="Wei Q."/>
        </authorList>
    </citation>
    <scope>NUCLEOTIDE SEQUENCE [LARGE SCALE GENOMIC DNA]</scope>
    <source>
        <strain evidence="2">WHYD16114868_AA</strain>
        <tissue evidence="2">Blood</tissue>
    </source>
</reference>
<feature type="compositionally biased region" description="Basic and acidic residues" evidence="1">
    <location>
        <begin position="148"/>
        <end position="166"/>
    </location>
</feature>
<gene>
    <name evidence="2" type="ORF">EOD39_10201</name>
</gene>
<feature type="compositionally biased region" description="Basic and acidic residues" evidence="1">
    <location>
        <begin position="32"/>
        <end position="48"/>
    </location>
</feature>
<proteinExistence type="predicted"/>
<feature type="compositionally biased region" description="Basic and acidic residues" evidence="1">
    <location>
        <begin position="12"/>
        <end position="24"/>
    </location>
</feature>
<name>A0A444TYG6_ACIRT</name>
<feature type="compositionally biased region" description="Basic and acidic residues" evidence="1">
    <location>
        <begin position="60"/>
        <end position="138"/>
    </location>
</feature>
<evidence type="ECO:0000256" key="1">
    <source>
        <dbReference type="SAM" id="MobiDB-lite"/>
    </source>
</evidence>
<evidence type="ECO:0000313" key="2">
    <source>
        <dbReference type="EMBL" id="RXM27930.1"/>
    </source>
</evidence>
<dbReference type="EMBL" id="SCEB01215745">
    <property type="protein sequence ID" value="RXM27930.1"/>
    <property type="molecule type" value="Genomic_DNA"/>
</dbReference>